<dbReference type="SUPFAM" id="SSF50630">
    <property type="entry name" value="Acid proteases"/>
    <property type="match status" value="1"/>
</dbReference>
<evidence type="ECO:0000256" key="1">
    <source>
        <dbReference type="SAM" id="MobiDB-lite"/>
    </source>
</evidence>
<sequence length="243" mass="26591">MFEALLDTGSEASFINRATADTLIVMGKGVIAEEGEVLLADGRTVALPGRMPLAIDIAGGRYHHEFQIMPTLGSAVLLGVDVWGKVGKAIPPPPTRSPHGWIGTTAATGGLQQRTEQEEIGLRAFLHQQLPLFDAVTGPTQMARHHIQLKPNTRPIKQRPPPPKPATDRRPRPAASQPVGLQPARVFGPLPPPPIAVQVEPGRIIEVPHFSVHVSRQWKTRRFSHKWHIRFNGNGTVRSIKKT</sequence>
<keyword evidence="3" id="KW-1185">Reference proteome</keyword>
<organism evidence="2 3">
    <name type="scientific">Mycetomoellerius zeteki</name>
    <dbReference type="NCBI Taxonomy" id="64791"/>
    <lineage>
        <taxon>Eukaryota</taxon>
        <taxon>Metazoa</taxon>
        <taxon>Ecdysozoa</taxon>
        <taxon>Arthropoda</taxon>
        <taxon>Hexapoda</taxon>
        <taxon>Insecta</taxon>
        <taxon>Pterygota</taxon>
        <taxon>Neoptera</taxon>
        <taxon>Endopterygota</taxon>
        <taxon>Hymenoptera</taxon>
        <taxon>Apocrita</taxon>
        <taxon>Aculeata</taxon>
        <taxon>Formicoidea</taxon>
        <taxon>Formicidae</taxon>
        <taxon>Myrmicinae</taxon>
        <taxon>Mycetomoellerius</taxon>
    </lineage>
</organism>
<dbReference type="AlphaFoldDB" id="A0A151XDQ8"/>
<dbReference type="EMBL" id="KQ982266">
    <property type="protein sequence ID" value="KYQ58516.1"/>
    <property type="molecule type" value="Genomic_DNA"/>
</dbReference>
<gene>
    <name evidence="2" type="ORF">ALC60_02487</name>
</gene>
<feature type="region of interest" description="Disordered" evidence="1">
    <location>
        <begin position="148"/>
        <end position="187"/>
    </location>
</feature>
<dbReference type="Gene3D" id="2.40.70.10">
    <property type="entry name" value="Acid Proteases"/>
    <property type="match status" value="1"/>
</dbReference>
<dbReference type="Proteomes" id="UP000075809">
    <property type="component" value="Unassembled WGS sequence"/>
</dbReference>
<proteinExistence type="predicted"/>
<name>A0A151XDQ8_9HYME</name>
<reference evidence="2 3" key="1">
    <citation type="submission" date="2015-09" db="EMBL/GenBank/DDBJ databases">
        <title>Trachymyrmex zeteki WGS genome.</title>
        <authorList>
            <person name="Nygaard S."/>
            <person name="Hu H."/>
            <person name="Boomsma J."/>
            <person name="Zhang G."/>
        </authorList>
    </citation>
    <scope>NUCLEOTIDE SEQUENCE [LARGE SCALE GENOMIC DNA]</scope>
    <source>
        <strain evidence="2">Tzet28-1</strain>
        <tissue evidence="2">Whole body</tissue>
    </source>
</reference>
<dbReference type="CDD" id="cd00303">
    <property type="entry name" value="retropepsin_like"/>
    <property type="match status" value="1"/>
</dbReference>
<dbReference type="InterPro" id="IPR021109">
    <property type="entry name" value="Peptidase_aspartic_dom_sf"/>
</dbReference>
<accession>A0A151XDQ8</accession>
<protein>
    <submittedName>
        <fullName evidence="2">Uncharacterized protein</fullName>
    </submittedName>
</protein>
<evidence type="ECO:0000313" key="3">
    <source>
        <dbReference type="Proteomes" id="UP000075809"/>
    </source>
</evidence>
<evidence type="ECO:0000313" key="2">
    <source>
        <dbReference type="EMBL" id="KYQ58516.1"/>
    </source>
</evidence>